<evidence type="ECO:0000313" key="1">
    <source>
        <dbReference type="EMBL" id="GIH41027.1"/>
    </source>
</evidence>
<protein>
    <submittedName>
        <fullName evidence="1">Uncharacterized protein</fullName>
    </submittedName>
</protein>
<keyword evidence="2" id="KW-1185">Reference proteome</keyword>
<organism evidence="1 2">
    <name type="scientific">Microbispora corallina</name>
    <dbReference type="NCBI Taxonomy" id="83302"/>
    <lineage>
        <taxon>Bacteria</taxon>
        <taxon>Bacillati</taxon>
        <taxon>Actinomycetota</taxon>
        <taxon>Actinomycetes</taxon>
        <taxon>Streptosporangiales</taxon>
        <taxon>Streptosporangiaceae</taxon>
        <taxon>Microbispora</taxon>
    </lineage>
</organism>
<accession>A0ABQ4G1T1</accession>
<reference evidence="1 2" key="1">
    <citation type="submission" date="2021-01" db="EMBL/GenBank/DDBJ databases">
        <title>Whole genome shotgun sequence of Microbispora corallina NBRC 16416.</title>
        <authorList>
            <person name="Komaki H."/>
            <person name="Tamura T."/>
        </authorList>
    </citation>
    <scope>NUCLEOTIDE SEQUENCE [LARGE SCALE GENOMIC DNA]</scope>
    <source>
        <strain evidence="1 2">NBRC 16416</strain>
    </source>
</reference>
<evidence type="ECO:0000313" key="2">
    <source>
        <dbReference type="Proteomes" id="UP000603904"/>
    </source>
</evidence>
<comment type="caution">
    <text evidence="1">The sequence shown here is derived from an EMBL/GenBank/DDBJ whole genome shotgun (WGS) entry which is preliminary data.</text>
</comment>
<dbReference type="Proteomes" id="UP000603904">
    <property type="component" value="Unassembled WGS sequence"/>
</dbReference>
<dbReference type="EMBL" id="BOOC01000018">
    <property type="protein sequence ID" value="GIH41027.1"/>
    <property type="molecule type" value="Genomic_DNA"/>
</dbReference>
<name>A0ABQ4G1T1_9ACTN</name>
<sequence length="102" mass="10730">MSDDQTDWARNLERAAELAAREFGAAVEKAGRALGKAVQQAGRTAKAQAAMGAAFQADLEGLERVLRGLPAEYLREISAAGAVVTATADRILSQTPTTDDDL</sequence>
<proteinExistence type="predicted"/>
<gene>
    <name evidence="1" type="ORF">Mco01_40270</name>
</gene>
<dbReference type="RefSeq" id="WP_204058397.1">
    <property type="nucleotide sequence ID" value="NZ_BAAAGP010000010.1"/>
</dbReference>